<dbReference type="AlphaFoldDB" id="A0A381N821"/>
<accession>A0A381N821</accession>
<protein>
    <recommendedName>
        <fullName evidence="7">Phosphoglycerate dehydrogenase</fullName>
    </recommendedName>
</protein>
<sequence>MAEYKVKTLSKISPKGLDLLSETACVLDEGSKDPDGVLVRSTKLSESSLNQSLKAISRAGAGVNNIPIDLCTERGVVVFNTPGANSNAVKELVLAALMLSSRNVFSSINFVNNLKHIEKMEELEPFLEENKKKFKGRELSGSTLGVVGLGAIGSKVARMGVALDMKVVGYDPALSVEAAWKLPSEVEPVGSIEELFSRSDFITLHIPAIEKTKGLVNLKLLQNAKNASLLNFARHEVVHNQSILEALDKGYLTNFITDFPTPELIKRANKQGDVILLPHIGASTSQAEESCAVMAVQQLADFLQNGNINNSVNFPNVYLPRSTKSRIAITNKNVPAMIGQIATTLGELELNIADMTNVSRGDLAYNLIDIENSVNKRALDKLSSIENIINVRLIT</sequence>
<organism evidence="6">
    <name type="scientific">marine metagenome</name>
    <dbReference type="NCBI Taxonomy" id="408172"/>
    <lineage>
        <taxon>unclassified sequences</taxon>
        <taxon>metagenomes</taxon>
        <taxon>ecological metagenomes</taxon>
    </lineage>
</organism>
<dbReference type="SUPFAM" id="SSF55021">
    <property type="entry name" value="ACT-like"/>
    <property type="match status" value="1"/>
</dbReference>
<dbReference type="PANTHER" id="PTHR42938">
    <property type="entry name" value="FORMATE DEHYDROGENASE 1"/>
    <property type="match status" value="1"/>
</dbReference>
<dbReference type="CDD" id="cd12174">
    <property type="entry name" value="PGDH_like_3"/>
    <property type="match status" value="1"/>
</dbReference>
<dbReference type="Gene3D" id="3.30.70.260">
    <property type="match status" value="1"/>
</dbReference>
<evidence type="ECO:0000256" key="3">
    <source>
        <dbReference type="ARBA" id="ARBA00029440"/>
    </source>
</evidence>
<dbReference type="Gene3D" id="3.40.50.720">
    <property type="entry name" value="NAD(P)-binding Rossmann-like Domain"/>
    <property type="match status" value="2"/>
</dbReference>
<dbReference type="InterPro" id="IPR036291">
    <property type="entry name" value="NAD(P)-bd_dom_sf"/>
</dbReference>
<proteinExistence type="predicted"/>
<dbReference type="GO" id="GO:0051287">
    <property type="term" value="F:NAD binding"/>
    <property type="evidence" value="ECO:0007669"/>
    <property type="project" value="InterPro"/>
</dbReference>
<feature type="domain" description="D-isomer specific 2-hydroxyacid dehydrogenase NAD-binding" evidence="5">
    <location>
        <begin position="120"/>
        <end position="281"/>
    </location>
</feature>
<evidence type="ECO:0000313" key="6">
    <source>
        <dbReference type="EMBL" id="SUZ50589.1"/>
    </source>
</evidence>
<evidence type="ECO:0000256" key="2">
    <source>
        <dbReference type="ARBA" id="ARBA00023027"/>
    </source>
</evidence>
<gene>
    <name evidence="6" type="ORF">METZ01_LOCUS3443</name>
</gene>
<dbReference type="PROSITE" id="PS00065">
    <property type="entry name" value="D_2_HYDROXYACID_DH_1"/>
    <property type="match status" value="1"/>
</dbReference>
<feature type="domain" description="D-isomer specific 2-hydroxyacid dehydrogenase catalytic" evidence="4">
    <location>
        <begin position="27"/>
        <end position="313"/>
    </location>
</feature>
<name>A0A381N821_9ZZZZ</name>
<dbReference type="PANTHER" id="PTHR42938:SF47">
    <property type="entry name" value="HYDROXYPYRUVATE REDUCTASE"/>
    <property type="match status" value="1"/>
</dbReference>
<evidence type="ECO:0000259" key="4">
    <source>
        <dbReference type="Pfam" id="PF00389"/>
    </source>
</evidence>
<dbReference type="InterPro" id="IPR006140">
    <property type="entry name" value="D-isomer_DH_NAD-bd"/>
</dbReference>
<dbReference type="SUPFAM" id="SSF52283">
    <property type="entry name" value="Formate/glycerate dehydrogenase catalytic domain-like"/>
    <property type="match status" value="1"/>
</dbReference>
<evidence type="ECO:0000256" key="1">
    <source>
        <dbReference type="ARBA" id="ARBA00023002"/>
    </source>
</evidence>
<dbReference type="GO" id="GO:0016616">
    <property type="term" value="F:oxidoreductase activity, acting on the CH-OH group of donors, NAD or NADP as acceptor"/>
    <property type="evidence" value="ECO:0007669"/>
    <property type="project" value="InterPro"/>
</dbReference>
<reference evidence="6" key="1">
    <citation type="submission" date="2018-05" db="EMBL/GenBank/DDBJ databases">
        <authorList>
            <person name="Lanie J.A."/>
            <person name="Ng W.-L."/>
            <person name="Kazmierczak K.M."/>
            <person name="Andrzejewski T.M."/>
            <person name="Davidsen T.M."/>
            <person name="Wayne K.J."/>
            <person name="Tettelin H."/>
            <person name="Glass J.I."/>
            <person name="Rusch D."/>
            <person name="Podicherti R."/>
            <person name="Tsui H.-C.T."/>
            <person name="Winkler M.E."/>
        </authorList>
    </citation>
    <scope>NUCLEOTIDE SEQUENCE</scope>
</reference>
<dbReference type="SUPFAM" id="SSF51735">
    <property type="entry name" value="NAD(P)-binding Rossmann-fold domains"/>
    <property type="match status" value="1"/>
</dbReference>
<dbReference type="InterPro" id="IPR029753">
    <property type="entry name" value="D-isomer_DH_CS"/>
</dbReference>
<dbReference type="CDD" id="cd04901">
    <property type="entry name" value="ACT_3PGDH"/>
    <property type="match status" value="1"/>
</dbReference>
<dbReference type="InterPro" id="IPR045865">
    <property type="entry name" value="ACT-like_dom_sf"/>
</dbReference>
<evidence type="ECO:0008006" key="7">
    <source>
        <dbReference type="Google" id="ProtNLM"/>
    </source>
</evidence>
<dbReference type="Pfam" id="PF02826">
    <property type="entry name" value="2-Hacid_dh_C"/>
    <property type="match status" value="1"/>
</dbReference>
<evidence type="ECO:0000259" key="5">
    <source>
        <dbReference type="Pfam" id="PF02826"/>
    </source>
</evidence>
<comment type="pathway">
    <text evidence="3">Amino-acid biosynthesis.</text>
</comment>
<dbReference type="InterPro" id="IPR029752">
    <property type="entry name" value="D-isomer_DH_CS1"/>
</dbReference>
<dbReference type="InterPro" id="IPR006139">
    <property type="entry name" value="D-isomer_2_OHA_DH_cat_dom"/>
</dbReference>
<keyword evidence="1" id="KW-0560">Oxidoreductase</keyword>
<keyword evidence="2" id="KW-0520">NAD</keyword>
<dbReference type="Pfam" id="PF00389">
    <property type="entry name" value="2-Hacid_dh"/>
    <property type="match status" value="1"/>
</dbReference>
<dbReference type="PROSITE" id="PS00670">
    <property type="entry name" value="D_2_HYDROXYACID_DH_2"/>
    <property type="match status" value="1"/>
</dbReference>
<dbReference type="EMBL" id="UINC01000177">
    <property type="protein sequence ID" value="SUZ50589.1"/>
    <property type="molecule type" value="Genomic_DNA"/>
</dbReference>